<comment type="caution">
    <text evidence="5">The sequence shown here is derived from an EMBL/GenBank/DDBJ whole genome shotgun (WGS) entry which is preliminary data.</text>
</comment>
<keyword evidence="2" id="KW-0677">Repeat</keyword>
<evidence type="ECO:0000256" key="1">
    <source>
        <dbReference type="ARBA" id="ARBA00022574"/>
    </source>
</evidence>
<feature type="compositionally biased region" description="Low complexity" evidence="4">
    <location>
        <begin position="206"/>
        <end position="220"/>
    </location>
</feature>
<dbReference type="SUPFAM" id="SSF50978">
    <property type="entry name" value="WD40 repeat-like"/>
    <property type="match status" value="1"/>
</dbReference>
<evidence type="ECO:0000256" key="2">
    <source>
        <dbReference type="ARBA" id="ARBA00022737"/>
    </source>
</evidence>
<dbReference type="InterPro" id="IPR001680">
    <property type="entry name" value="WD40_rpt"/>
</dbReference>
<reference evidence="5 6" key="1">
    <citation type="submission" date="2022-09" db="EMBL/GenBank/DDBJ databases">
        <authorList>
            <person name="Palmer J.M."/>
        </authorList>
    </citation>
    <scope>NUCLEOTIDE SEQUENCE [LARGE SCALE GENOMIC DNA]</scope>
    <source>
        <strain evidence="5 6">DSM 7382</strain>
    </source>
</reference>
<dbReference type="PANTHER" id="PTHR22806:SF0">
    <property type="entry name" value="NUCLEOPORIN NUP37"/>
    <property type="match status" value="1"/>
</dbReference>
<evidence type="ECO:0000313" key="6">
    <source>
        <dbReference type="Proteomes" id="UP001385951"/>
    </source>
</evidence>
<keyword evidence="6" id="KW-1185">Reference proteome</keyword>
<dbReference type="GO" id="GO:0031080">
    <property type="term" value="C:nuclear pore outer ring"/>
    <property type="evidence" value="ECO:0007669"/>
    <property type="project" value="InterPro"/>
</dbReference>
<dbReference type="InterPro" id="IPR036322">
    <property type="entry name" value="WD40_repeat_dom_sf"/>
</dbReference>
<dbReference type="PANTHER" id="PTHR22806">
    <property type="entry name" value="NUCLEOPORIN NUP37 P37 -RELATED"/>
    <property type="match status" value="1"/>
</dbReference>
<dbReference type="InterPro" id="IPR037626">
    <property type="entry name" value="NUP37"/>
</dbReference>
<dbReference type="PROSITE" id="PS50082">
    <property type="entry name" value="WD_REPEATS_2"/>
    <property type="match status" value="1"/>
</dbReference>
<evidence type="ECO:0000313" key="5">
    <source>
        <dbReference type="EMBL" id="KAK7693054.1"/>
    </source>
</evidence>
<proteinExistence type="predicted"/>
<organism evidence="5 6">
    <name type="scientific">Cerrena zonata</name>
    <dbReference type="NCBI Taxonomy" id="2478898"/>
    <lineage>
        <taxon>Eukaryota</taxon>
        <taxon>Fungi</taxon>
        <taxon>Dikarya</taxon>
        <taxon>Basidiomycota</taxon>
        <taxon>Agaricomycotina</taxon>
        <taxon>Agaricomycetes</taxon>
        <taxon>Polyporales</taxon>
        <taxon>Cerrenaceae</taxon>
        <taxon>Cerrena</taxon>
    </lineage>
</organism>
<dbReference type="Gene3D" id="2.130.10.10">
    <property type="entry name" value="YVTN repeat-like/Quinoprotein amine dehydrogenase"/>
    <property type="match status" value="1"/>
</dbReference>
<evidence type="ECO:0000256" key="3">
    <source>
        <dbReference type="PROSITE-ProRule" id="PRU00221"/>
    </source>
</evidence>
<dbReference type="EMBL" id="JASBNA010000003">
    <property type="protein sequence ID" value="KAK7693054.1"/>
    <property type="molecule type" value="Genomic_DNA"/>
</dbReference>
<dbReference type="AlphaFoldDB" id="A0AAW0GUE7"/>
<sequence>MMACYHSKVSFDRRARGHTSAVASVAASPRVLSITLPQTFSAFNVNFITILDTIMDVRHYHGSDVHVVRACHTGDGAGLVAIGGMHSVQVLQTTPTSCKVIANFHIGCQITALAWSPKSTSPSFTDEWDIELVAAGSERSLYLLTKTSSTEEDIFIYGGGLSGHHAKINDISYAGGESDISHRFVASVSDDRTLLIWDLTPEVKIPSPGSPESDGSDAPSRPQPTAYPIAFPHPLASVSSHPSTSKDLLVADNRGSLFVVDWRTDENERASWRNSSIVELVEPHALADAACGVSKTWSASAAWRADSADIIGATYGSKFALWDLNKLNGGKPTMSGTSFTEGGNRFRWCPTFPEYFGISTNSPTKGAVINVHNTTYIHTEPNSFAIAPRPLFVRDFDFLSTPGIPRIVAAVGREVVMFSIGVE</sequence>
<keyword evidence="1 3" id="KW-0853">WD repeat</keyword>
<evidence type="ECO:0000256" key="4">
    <source>
        <dbReference type="SAM" id="MobiDB-lite"/>
    </source>
</evidence>
<dbReference type="Proteomes" id="UP001385951">
    <property type="component" value="Unassembled WGS sequence"/>
</dbReference>
<feature type="repeat" description="WD" evidence="3">
    <location>
        <begin position="161"/>
        <end position="199"/>
    </location>
</feature>
<dbReference type="PROSITE" id="PS00678">
    <property type="entry name" value="WD_REPEATS_1"/>
    <property type="match status" value="1"/>
</dbReference>
<dbReference type="Pfam" id="PF00400">
    <property type="entry name" value="WD40"/>
    <property type="match status" value="1"/>
</dbReference>
<feature type="region of interest" description="Disordered" evidence="4">
    <location>
        <begin position="205"/>
        <end position="226"/>
    </location>
</feature>
<gene>
    <name evidence="5" type="ORF">QCA50_002619</name>
</gene>
<dbReference type="InterPro" id="IPR015943">
    <property type="entry name" value="WD40/YVTN_repeat-like_dom_sf"/>
</dbReference>
<protein>
    <submittedName>
        <fullName evidence="5">Uncharacterized protein</fullName>
    </submittedName>
</protein>
<accession>A0AAW0GUE7</accession>
<dbReference type="InterPro" id="IPR019775">
    <property type="entry name" value="WD40_repeat_CS"/>
</dbReference>
<name>A0AAW0GUE7_9APHY</name>